<reference evidence="2" key="1">
    <citation type="submission" date="2013-12" db="EMBL/GenBank/DDBJ databases">
        <authorList>
            <person name="Aslett M."/>
        </authorList>
    </citation>
    <scope>NUCLEOTIDE SEQUENCE [LARGE SCALE GENOMIC DNA]</scope>
    <source>
        <strain evidence="2">Lindley</strain>
    </source>
</reference>
<evidence type="ECO:0000256" key="1">
    <source>
        <dbReference type="SAM" id="Phobius"/>
    </source>
</evidence>
<reference evidence="3" key="3">
    <citation type="submission" date="2016-06" db="UniProtKB">
        <authorList>
            <consortium name="WormBaseParasite"/>
        </authorList>
    </citation>
    <scope>IDENTIFICATION</scope>
</reference>
<dbReference type="Proteomes" id="UP000050741">
    <property type="component" value="Unassembled WGS sequence"/>
</dbReference>
<sequence length="88" mass="10379">MQNDQRSKNENKMTIYTVAIFFGQFIMAIFMIFVYMTATNIVDDQNNRYSLLQKWFGITLEKNDILFLANFNQSPWVNDLSTVVIPAW</sequence>
<evidence type="ECO:0000313" key="2">
    <source>
        <dbReference type="Proteomes" id="UP000050741"/>
    </source>
</evidence>
<protein>
    <submittedName>
        <fullName evidence="3">Col_cuticle_N domain-containing protein</fullName>
    </submittedName>
</protein>
<dbReference type="AlphaFoldDB" id="A0A183BM41"/>
<keyword evidence="2" id="KW-1185">Reference proteome</keyword>
<keyword evidence="1" id="KW-0472">Membrane</keyword>
<keyword evidence="1" id="KW-1133">Transmembrane helix</keyword>
<proteinExistence type="predicted"/>
<reference evidence="2" key="2">
    <citation type="submission" date="2014-05" db="EMBL/GenBank/DDBJ databases">
        <title>The genome and life-stage specific transcriptomes of Globodera pallida elucidate key aspects of plant parasitism by a cyst nematode.</title>
        <authorList>
            <person name="Cotton J.A."/>
            <person name="Lilley C.J."/>
            <person name="Jones L.M."/>
            <person name="Kikuchi T."/>
            <person name="Reid A.J."/>
            <person name="Thorpe P."/>
            <person name="Tsai I.J."/>
            <person name="Beasley H."/>
            <person name="Blok V."/>
            <person name="Cock P.J.A."/>
            <person name="Van den Akker S.E."/>
            <person name="Holroyd N."/>
            <person name="Hunt M."/>
            <person name="Mantelin S."/>
            <person name="Naghra H."/>
            <person name="Pain A."/>
            <person name="Palomares-Rius J.E."/>
            <person name="Zarowiecki M."/>
            <person name="Berriman M."/>
            <person name="Jones J.T."/>
            <person name="Urwin P.E."/>
        </authorList>
    </citation>
    <scope>NUCLEOTIDE SEQUENCE [LARGE SCALE GENOMIC DNA]</scope>
    <source>
        <strain evidence="2">Lindley</strain>
    </source>
</reference>
<name>A0A183BM41_GLOPA</name>
<evidence type="ECO:0000313" key="3">
    <source>
        <dbReference type="WBParaSite" id="GPLIN_000167600"/>
    </source>
</evidence>
<keyword evidence="1" id="KW-0812">Transmembrane</keyword>
<organism evidence="2 3">
    <name type="scientific">Globodera pallida</name>
    <name type="common">Potato cyst nematode worm</name>
    <name type="synonym">Heterodera pallida</name>
    <dbReference type="NCBI Taxonomy" id="36090"/>
    <lineage>
        <taxon>Eukaryota</taxon>
        <taxon>Metazoa</taxon>
        <taxon>Ecdysozoa</taxon>
        <taxon>Nematoda</taxon>
        <taxon>Chromadorea</taxon>
        <taxon>Rhabditida</taxon>
        <taxon>Tylenchina</taxon>
        <taxon>Tylenchomorpha</taxon>
        <taxon>Tylenchoidea</taxon>
        <taxon>Heteroderidae</taxon>
        <taxon>Heteroderinae</taxon>
        <taxon>Globodera</taxon>
    </lineage>
</organism>
<feature type="transmembrane region" description="Helical" evidence="1">
    <location>
        <begin position="15"/>
        <end position="38"/>
    </location>
</feature>
<dbReference type="WBParaSite" id="GPLIN_000167600">
    <property type="protein sequence ID" value="GPLIN_000167600"/>
    <property type="gene ID" value="GPLIN_000167600"/>
</dbReference>
<accession>A0A183BM41</accession>